<evidence type="ECO:0000313" key="1">
    <source>
        <dbReference type="EMBL" id="CAA6822164.1"/>
    </source>
</evidence>
<dbReference type="AlphaFoldDB" id="A0A6S6TS36"/>
<gene>
    <name evidence="1" type="ORF">HELGO_WM46078</name>
</gene>
<organism evidence="1">
    <name type="scientific">uncultured Aureispira sp</name>
    <dbReference type="NCBI Taxonomy" id="1331704"/>
    <lineage>
        <taxon>Bacteria</taxon>
        <taxon>Pseudomonadati</taxon>
        <taxon>Bacteroidota</taxon>
        <taxon>Saprospiria</taxon>
        <taxon>Saprospirales</taxon>
        <taxon>Saprospiraceae</taxon>
        <taxon>Aureispira</taxon>
        <taxon>environmental samples</taxon>
    </lineage>
</organism>
<dbReference type="EMBL" id="CACVAQ010000310">
    <property type="protein sequence ID" value="CAA6822164.1"/>
    <property type="molecule type" value="Genomic_DNA"/>
</dbReference>
<proteinExistence type="predicted"/>
<name>A0A6S6TS36_9BACT</name>
<sequence length="101" mass="12344">MLLDSYLNNVRRNFKKKEVLFDFDKGFISLMHKLISLPQKEHKKELISFRMNWQTCLKKEASMQRELLLYFNYLGWLDYQIDNKDFKKLCFWVLEDIDAAL</sequence>
<protein>
    <submittedName>
        <fullName evidence="1">Uncharacterized protein</fullName>
    </submittedName>
</protein>
<reference evidence="1" key="1">
    <citation type="submission" date="2020-01" db="EMBL/GenBank/DDBJ databases">
        <authorList>
            <person name="Meier V. D."/>
            <person name="Meier V D."/>
        </authorList>
    </citation>
    <scope>NUCLEOTIDE SEQUENCE</scope>
    <source>
        <strain evidence="1">HLG_WM_MAG_10</strain>
    </source>
</reference>
<accession>A0A6S6TS36</accession>